<dbReference type="GO" id="GO:0006508">
    <property type="term" value="P:proteolysis"/>
    <property type="evidence" value="ECO:0007669"/>
    <property type="project" value="UniProtKB-KW"/>
</dbReference>
<organism evidence="4 5">
    <name type="scientific">Lactobacillus ultunensis DSM 16047</name>
    <dbReference type="NCBI Taxonomy" id="525365"/>
    <lineage>
        <taxon>Bacteria</taxon>
        <taxon>Bacillati</taxon>
        <taxon>Bacillota</taxon>
        <taxon>Bacilli</taxon>
        <taxon>Lactobacillales</taxon>
        <taxon>Lactobacillaceae</taxon>
        <taxon>Lactobacillus</taxon>
    </lineage>
</organism>
<keyword evidence="5" id="KW-1185">Reference proteome</keyword>
<dbReference type="AlphaFoldDB" id="C2EQQ0"/>
<keyword evidence="2" id="KW-0812">Transmembrane</keyword>
<proteinExistence type="inferred from homology"/>
<feature type="transmembrane region" description="Helical" evidence="2">
    <location>
        <begin position="231"/>
        <end position="249"/>
    </location>
</feature>
<name>C2EQQ0_9LACO</name>
<feature type="transmembrane region" description="Helical" evidence="2">
    <location>
        <begin position="116"/>
        <end position="138"/>
    </location>
</feature>
<feature type="transmembrane region" description="Helical" evidence="2">
    <location>
        <begin position="183"/>
        <end position="211"/>
    </location>
</feature>
<dbReference type="RefSeq" id="WP_007126753.1">
    <property type="nucleotide sequence ID" value="NZ_AZFO01000003.1"/>
</dbReference>
<dbReference type="GO" id="GO:0004175">
    <property type="term" value="F:endopeptidase activity"/>
    <property type="evidence" value="ECO:0007669"/>
    <property type="project" value="UniProtKB-ARBA"/>
</dbReference>
<keyword evidence="2" id="KW-0472">Membrane</keyword>
<feature type="domain" description="CAAX prenyl protease 2/Lysostaphin resistance protein A-like" evidence="3">
    <location>
        <begin position="116"/>
        <end position="215"/>
    </location>
</feature>
<comment type="similarity">
    <text evidence="1">Belongs to the UPF0177 family.</text>
</comment>
<dbReference type="STRING" id="525365.HMPREF0548_1996"/>
<dbReference type="InterPro" id="IPR003675">
    <property type="entry name" value="Rce1/LyrA-like_dom"/>
</dbReference>
<dbReference type="eggNOG" id="COG1266">
    <property type="taxonomic scope" value="Bacteria"/>
</dbReference>
<dbReference type="InterPro" id="IPR052710">
    <property type="entry name" value="CAAX_protease"/>
</dbReference>
<reference evidence="4 5" key="1">
    <citation type="submission" date="2009-01" db="EMBL/GenBank/DDBJ databases">
        <authorList>
            <person name="Qin X."/>
            <person name="Bachman B."/>
            <person name="Battles P."/>
            <person name="Bell A."/>
            <person name="Bess C."/>
            <person name="Bickham C."/>
            <person name="Chaboub L."/>
            <person name="Chen D."/>
            <person name="Coyle M."/>
            <person name="Deiros D.R."/>
            <person name="Dinh H."/>
            <person name="Forbes L."/>
            <person name="Fowler G."/>
            <person name="Francisco L."/>
            <person name="Fu Q."/>
            <person name="Gubbala S."/>
            <person name="Hale W."/>
            <person name="Han Y."/>
            <person name="Hemphill L."/>
            <person name="Highlander S.K."/>
            <person name="Hirani K."/>
            <person name="Hogues M."/>
            <person name="Jackson L."/>
            <person name="Jakkamsetti A."/>
            <person name="Javaid M."/>
            <person name="Jiang H."/>
            <person name="Korchina V."/>
            <person name="Kovar C."/>
            <person name="Lara F."/>
            <person name="Lee S."/>
            <person name="Mata R."/>
            <person name="Mathew T."/>
            <person name="Moen C."/>
            <person name="Morales K."/>
            <person name="Munidasa M."/>
            <person name="Nazareth L."/>
            <person name="Ngo R."/>
            <person name="Nguyen L."/>
            <person name="Okwuonu G."/>
            <person name="Ongeri F."/>
            <person name="Patil S."/>
            <person name="Petrosino J."/>
            <person name="Pham C."/>
            <person name="Pham P."/>
            <person name="Pu L.-L."/>
            <person name="Puazo M."/>
            <person name="Raj R."/>
            <person name="Reid J."/>
            <person name="Rouhana J."/>
            <person name="Saada N."/>
            <person name="Shang Y."/>
            <person name="Simmons D."/>
            <person name="Thornton R."/>
            <person name="Warren J."/>
            <person name="Weissenberger G."/>
            <person name="Zhang J."/>
            <person name="Zhang L."/>
            <person name="Zhou C."/>
            <person name="Zhu D."/>
            <person name="Muzny D."/>
            <person name="Worley K."/>
            <person name="Gibbs R."/>
        </authorList>
    </citation>
    <scope>NUCLEOTIDE SEQUENCE [LARGE SCALE GENOMIC DNA]</scope>
    <source>
        <strain evidence="4 5">DSM 16047</strain>
    </source>
</reference>
<keyword evidence="2" id="KW-1133">Transmembrane helix</keyword>
<accession>C2EQQ0</accession>
<evidence type="ECO:0000313" key="5">
    <source>
        <dbReference type="Proteomes" id="UP000005583"/>
    </source>
</evidence>
<keyword evidence="4" id="KW-0645">Protease</keyword>
<protein>
    <submittedName>
        <fullName evidence="4">CAAX amino terminal protease family protein</fullName>
    </submittedName>
</protein>
<comment type="caution">
    <text evidence="4">The sequence shown here is derived from an EMBL/GenBank/DDBJ whole genome shotgun (WGS) entry which is preliminary data.</text>
</comment>
<dbReference type="PATRIC" id="fig|525365.8.peg.1195"/>
<dbReference type="GO" id="GO:0080120">
    <property type="term" value="P:CAAX-box protein maturation"/>
    <property type="evidence" value="ECO:0007669"/>
    <property type="project" value="UniProtKB-ARBA"/>
</dbReference>
<evidence type="ECO:0000256" key="2">
    <source>
        <dbReference type="SAM" id="Phobius"/>
    </source>
</evidence>
<feature type="transmembrane region" description="Helical" evidence="2">
    <location>
        <begin position="150"/>
        <end position="171"/>
    </location>
</feature>
<dbReference type="PANTHER" id="PTHR36435">
    <property type="entry name" value="SLR1288 PROTEIN"/>
    <property type="match status" value="1"/>
</dbReference>
<gene>
    <name evidence="4" type="ORF">HMPREF0548_1996</name>
</gene>
<dbReference type="EMBL" id="ACGU01000110">
    <property type="protein sequence ID" value="EEJ71053.1"/>
    <property type="molecule type" value="Genomic_DNA"/>
</dbReference>
<feature type="transmembrane region" description="Helical" evidence="2">
    <location>
        <begin position="47"/>
        <end position="66"/>
    </location>
</feature>
<evidence type="ECO:0000259" key="3">
    <source>
        <dbReference type="Pfam" id="PF02517"/>
    </source>
</evidence>
<feature type="transmembrane region" description="Helical" evidence="2">
    <location>
        <begin position="21"/>
        <end position="41"/>
    </location>
</feature>
<dbReference type="PANTHER" id="PTHR36435:SF1">
    <property type="entry name" value="CAAX AMINO TERMINAL PROTEASE FAMILY PROTEIN"/>
    <property type="match status" value="1"/>
</dbReference>
<keyword evidence="4" id="KW-0378">Hydrolase</keyword>
<dbReference type="HOGENOM" id="CLU_090300_0_0_9"/>
<sequence>MKIIRDNLAIEKTNPSILKMICNAIVVATLYLSYTQIMFFQEFDLNHVIPYFLLCCLLGLCTFIFCRTTRVFNTRPKQGKSIIMTIIYFIGLILFCTTVGISNWGAVFILNLSDKLVVILIALAAGIVEELLCRNLIFNLFIKCFDNTKWILIWASLSSSIVFGLIHLANLTHQPCISTLQQIFYAFAFGVMLCFVHIFSNRIWPCILLHFLMDLQADISQPVSVQSWEPILLEFIPIIIISLLAIYFYNRDLIKNTNSSL</sequence>
<dbReference type="Proteomes" id="UP000005583">
    <property type="component" value="Unassembled WGS sequence"/>
</dbReference>
<evidence type="ECO:0000256" key="1">
    <source>
        <dbReference type="ARBA" id="ARBA00009067"/>
    </source>
</evidence>
<feature type="transmembrane region" description="Helical" evidence="2">
    <location>
        <begin position="86"/>
        <end position="110"/>
    </location>
</feature>
<dbReference type="OrthoDB" id="2311705at2"/>
<evidence type="ECO:0000313" key="4">
    <source>
        <dbReference type="EMBL" id="EEJ71053.1"/>
    </source>
</evidence>
<dbReference type="Pfam" id="PF02517">
    <property type="entry name" value="Rce1-like"/>
    <property type="match status" value="1"/>
</dbReference>